<keyword evidence="1" id="KW-0543">Viral nucleoprotein</keyword>
<accession>A0A7U3MEY4</accession>
<dbReference type="EMBL" id="MK356556">
    <property type="protein sequence ID" value="QHD64850.1"/>
    <property type="molecule type" value="Viral_cRNA"/>
</dbReference>
<dbReference type="GO" id="GO:0019013">
    <property type="term" value="C:viral nucleocapsid"/>
    <property type="evidence" value="ECO:0007669"/>
    <property type="project" value="UniProtKB-KW"/>
</dbReference>
<reference evidence="1" key="1">
    <citation type="submission" date="2019-01" db="EMBL/GenBank/DDBJ databases">
        <title>Leishbunyavirus of Leishmania martiniquensis.</title>
        <authorList>
            <person name="Grybchuk D."/>
            <person name="Macedo D.H."/>
            <person name="Kostygov A.Y."/>
            <person name="Yurchenko V."/>
        </authorList>
    </citation>
    <scope>NUCLEOTIDE SEQUENCE</scope>
    <source>
        <strain evidence="1">OSU10</strain>
    </source>
</reference>
<proteinExistence type="predicted"/>
<protein>
    <submittedName>
        <fullName evidence="1">Nucleocapsid</fullName>
    </submittedName>
</protein>
<organism evidence="1">
    <name type="scientific">Leishmania martiniquensis leishbunyavirus 1</name>
    <dbReference type="NCBI Taxonomy" id="2696682"/>
    <lineage>
        <taxon>Viruses</taxon>
        <taxon>Riboviria</taxon>
        <taxon>Orthornavirae</taxon>
        <taxon>Negarnaviricota</taxon>
        <taxon>Polyploviricotina</taxon>
        <taxon>Bunyaviricetes</taxon>
        <taxon>Hareavirales</taxon>
        <taxon>Leishbuviridae</taxon>
        <taxon>Shilevirus</taxon>
        <taxon>Shilevirus martiniquense</taxon>
    </lineage>
</organism>
<name>A0A7U3MEY4_9VIRU</name>
<sequence>MSSLEEIINICESVEYDGKTPGKTRELIEANGDAHDAKIVATIVGARGTNLNKIVNSSKHKDEAQKLITLAKRLINKYGVSAAHIASCFPEVVYDVRKMMGLKFSVNSLQFLKSNGLTKEQWLKANYEFLDIVGLSHESFDKLKDVIWNDDSLLKYVGERMPLVD</sequence>
<keyword evidence="1" id="KW-0946">Virion</keyword>
<evidence type="ECO:0000313" key="1">
    <source>
        <dbReference type="EMBL" id="QHD64850.1"/>
    </source>
</evidence>